<feature type="region of interest" description="Disordered" evidence="1">
    <location>
        <begin position="867"/>
        <end position="1027"/>
    </location>
</feature>
<proteinExistence type="predicted"/>
<feature type="compositionally biased region" description="Polar residues" evidence="1">
    <location>
        <begin position="1351"/>
        <end position="1401"/>
    </location>
</feature>
<feature type="region of interest" description="Disordered" evidence="1">
    <location>
        <begin position="779"/>
        <end position="846"/>
    </location>
</feature>
<feature type="compositionally biased region" description="Polar residues" evidence="1">
    <location>
        <begin position="801"/>
        <end position="813"/>
    </location>
</feature>
<dbReference type="KEGG" id="hir:HETIRDRAFT_457682"/>
<feature type="compositionally biased region" description="Polar residues" evidence="1">
    <location>
        <begin position="507"/>
        <end position="522"/>
    </location>
</feature>
<gene>
    <name evidence="2" type="ORF">HETIRDRAFT_457682</name>
</gene>
<feature type="region of interest" description="Disordered" evidence="1">
    <location>
        <begin position="1287"/>
        <end position="1335"/>
    </location>
</feature>
<feature type="region of interest" description="Disordered" evidence="1">
    <location>
        <begin position="205"/>
        <end position="235"/>
    </location>
</feature>
<feature type="compositionally biased region" description="Polar residues" evidence="1">
    <location>
        <begin position="867"/>
        <end position="876"/>
    </location>
</feature>
<feature type="region of interest" description="Disordered" evidence="1">
    <location>
        <begin position="565"/>
        <end position="707"/>
    </location>
</feature>
<feature type="compositionally biased region" description="Polar residues" evidence="1">
    <location>
        <begin position="1224"/>
        <end position="1260"/>
    </location>
</feature>
<feature type="compositionally biased region" description="Basic and acidic residues" evidence="1">
    <location>
        <begin position="665"/>
        <end position="675"/>
    </location>
</feature>
<feature type="region of interest" description="Disordered" evidence="1">
    <location>
        <begin position="1"/>
        <end position="128"/>
    </location>
</feature>
<feature type="non-terminal residue" evidence="2">
    <location>
        <position position="1451"/>
    </location>
</feature>
<dbReference type="RefSeq" id="XP_009542971.1">
    <property type="nucleotide sequence ID" value="XM_009544676.1"/>
</dbReference>
<feature type="region of interest" description="Disordered" evidence="1">
    <location>
        <begin position="1135"/>
        <end position="1273"/>
    </location>
</feature>
<feature type="compositionally biased region" description="Polar residues" evidence="1">
    <location>
        <begin position="722"/>
        <end position="733"/>
    </location>
</feature>
<evidence type="ECO:0000313" key="3">
    <source>
        <dbReference type="Proteomes" id="UP000030671"/>
    </source>
</evidence>
<feature type="compositionally biased region" description="Polar residues" evidence="1">
    <location>
        <begin position="621"/>
        <end position="632"/>
    </location>
</feature>
<feature type="compositionally biased region" description="Low complexity" evidence="1">
    <location>
        <begin position="607"/>
        <end position="620"/>
    </location>
</feature>
<organism evidence="2 3">
    <name type="scientific">Heterobasidion irregulare (strain TC 32-1)</name>
    <dbReference type="NCBI Taxonomy" id="747525"/>
    <lineage>
        <taxon>Eukaryota</taxon>
        <taxon>Fungi</taxon>
        <taxon>Dikarya</taxon>
        <taxon>Basidiomycota</taxon>
        <taxon>Agaricomycotina</taxon>
        <taxon>Agaricomycetes</taxon>
        <taxon>Russulales</taxon>
        <taxon>Bondarzewiaceae</taxon>
        <taxon>Heterobasidion</taxon>
        <taxon>Heterobasidion annosum species complex</taxon>
    </lineage>
</organism>
<feature type="compositionally biased region" description="Basic and acidic residues" evidence="1">
    <location>
        <begin position="1402"/>
        <end position="1413"/>
    </location>
</feature>
<feature type="compositionally biased region" description="Low complexity" evidence="1">
    <location>
        <begin position="1287"/>
        <end position="1325"/>
    </location>
</feature>
<feature type="compositionally biased region" description="Polar residues" evidence="1">
    <location>
        <begin position="909"/>
        <end position="942"/>
    </location>
</feature>
<dbReference type="InParanoid" id="W4KMC3"/>
<dbReference type="EMBL" id="KI925455">
    <property type="protein sequence ID" value="ETW86211.1"/>
    <property type="molecule type" value="Genomic_DNA"/>
</dbReference>
<dbReference type="HOGENOM" id="CLU_251320_0_0_1"/>
<feature type="region of interest" description="Disordered" evidence="1">
    <location>
        <begin position="503"/>
        <end position="522"/>
    </location>
</feature>
<feature type="compositionally biased region" description="Low complexity" evidence="1">
    <location>
        <begin position="571"/>
        <end position="582"/>
    </location>
</feature>
<keyword evidence="3" id="KW-1185">Reference proteome</keyword>
<feature type="compositionally biased region" description="Polar residues" evidence="1">
    <location>
        <begin position="988"/>
        <end position="1011"/>
    </location>
</feature>
<feature type="compositionally biased region" description="Basic and acidic residues" evidence="1">
    <location>
        <begin position="49"/>
        <end position="59"/>
    </location>
</feature>
<feature type="compositionally biased region" description="Low complexity" evidence="1">
    <location>
        <begin position="689"/>
        <end position="700"/>
    </location>
</feature>
<name>W4KMC3_HETIT</name>
<feature type="compositionally biased region" description="Polar residues" evidence="1">
    <location>
        <begin position="646"/>
        <end position="659"/>
    </location>
</feature>
<accession>W4KMC3</accession>
<dbReference type="OrthoDB" id="47330at2759"/>
<evidence type="ECO:0000256" key="1">
    <source>
        <dbReference type="SAM" id="MobiDB-lite"/>
    </source>
</evidence>
<feature type="region of interest" description="Disordered" evidence="1">
    <location>
        <begin position="310"/>
        <end position="385"/>
    </location>
</feature>
<feature type="compositionally biased region" description="Acidic residues" evidence="1">
    <location>
        <begin position="314"/>
        <end position="324"/>
    </location>
</feature>
<feature type="compositionally biased region" description="Polar residues" evidence="1">
    <location>
        <begin position="65"/>
        <end position="77"/>
    </location>
</feature>
<evidence type="ECO:0000313" key="2">
    <source>
        <dbReference type="EMBL" id="ETW86211.1"/>
    </source>
</evidence>
<sequence>MSSLLLALQDVIGPTESHTSPPSPHDYRPGEVEWSSPTYPDVFNAGNGVRRETASRYRWNELGQDETSLPPSPSNSDHVPEQDDEEMTARQNPIRHRDQVDLETGEQEIEPPSQQVTHSSKHSFDLLSPVDLSCGPPIPFPPYEFDGSIHREDSIDSGYADSWVGPSPFVLSPPRPYRPTSTLDLLASPFGSPSVRVLSPKLAAFAPSSPVPSPTLAPNPTRSDSIDDVSPVPFTLESPVDVGEAEIPPPKRLSALVSLPDFHELSLGAGTVPHRDVPPPILESAYTSLQASPAHRQSKPVVHEMTDLDIIGSQEEEDSWDDMDASFNSEDPRHERLSFPLPPPELPSSTSPPLEVDASNPIDVKIFQSAENSSTAQASPTSPSLEVAASISSGVESSQPVDNLPLSPRSSLRAALKEYMIAHPTSASETIDATAVGDALTIASSVTSTPTRGRAVSAVSDLTVRAARSESDTTPEYIGHLDPNSPVVALTSWMDDAQEVTQGIPVQPTNSPEQSVGFSPMSNDDMFQLMYDAYTSSPEEPNAGLSHITLDSPTLRIGEVKLTSLSHSHDSSSSSPMQGRSSIQHTLRSPASSPTLSDARGSRSHNSSASLSQVVAQQMSPSSPATRTEMTASSSSPDHMSSRSSFPRQTRSSIRSFASSPVLFDSHRLSQRARDSAQPPSPKDKAVDHSSWTSHISSDSPTASMSEQAALLSPLAREFSRSSVKPQPLSPTSAIPPLVRNDFRRASPQTRSSVYDAKSSWPQEVTVNRSSWASHISLDSPTASMSERTALSSPLAREFSRSSVKPQLPSPTSAVPPPVRTGFRRASPQTRSSVYDAESSSPQEISVNMSSWASQISLDSPTASMSEQIALSSSSPLAREFSRSSVKPQLPSPTSAVPPPVRTDFRRASPQTRSSVYDAESSSPQEVTVNRSSWTSHISLDSPTAPISEPTPFVSSSPSSCSPAQSYSRSLASPPALPDFHSLKRTSRSSLQDTYHTSQQQEILKRTTLSSAAARRSEHFDSHHSSLGAGNSLYDAHTLSPNEAVAKRMSWASHISLDSPAAHVGELSTSRSSSLSIEIRSRSPIQYNSHPFLSSLALSNLRSPSSHTFNPLFKSPLSADSPDRMSFASPREALFTQPPVPSTVKPARASSSASPVSLHHARETMGVPASSQRKGKEKADLDVRSSSRSSIQSTGTDAEETKWNRMSRGGKVPFGFRRSFQGRAINTQARPTGRTRPNISTNAYTSPSRADSQSPLSGQHHSPAESLPSSGGIRPLRLSRILTSSPLHSAPLPSSLRSSLTSSVGHHSQASVSSHSVSSRQSISQNPLLSSVHSSTIPGRIRDTLISTHSDSTLPLASNRSSLHRSSIQIESQSAPISHSQSWRKSVISDLSNSDGHSQAYTHDEYSRTDSRLSEPVMGAHGGDDVNDYRDLDDDVYDHTIRNPIRPQSVI</sequence>
<feature type="compositionally biased region" description="Polar residues" evidence="1">
    <location>
        <begin position="827"/>
        <end position="846"/>
    </location>
</feature>
<dbReference type="Proteomes" id="UP000030671">
    <property type="component" value="Unassembled WGS sequence"/>
</dbReference>
<feature type="compositionally biased region" description="Low complexity" evidence="1">
    <location>
        <begin position="373"/>
        <end position="384"/>
    </location>
</feature>
<dbReference type="GeneID" id="20676858"/>
<dbReference type="STRING" id="747525.W4KMC3"/>
<feature type="compositionally biased region" description="Polar residues" evidence="1">
    <location>
        <begin position="779"/>
        <end position="792"/>
    </location>
</feature>
<feature type="compositionally biased region" description="Polar residues" evidence="1">
    <location>
        <begin position="583"/>
        <end position="596"/>
    </location>
</feature>
<feature type="compositionally biased region" description="Basic and acidic residues" evidence="1">
    <location>
        <begin position="1015"/>
        <end position="1024"/>
    </location>
</feature>
<feature type="compositionally biased region" description="Polar residues" evidence="1">
    <location>
        <begin position="883"/>
        <end position="895"/>
    </location>
</feature>
<feature type="region of interest" description="Disordered" evidence="1">
    <location>
        <begin position="1351"/>
        <end position="1431"/>
    </location>
</feature>
<reference evidence="2 3" key="1">
    <citation type="journal article" date="2012" name="New Phytol.">
        <title>Insight into trade-off between wood decay and parasitism from the genome of a fungal forest pathogen.</title>
        <authorList>
            <person name="Olson A."/>
            <person name="Aerts A."/>
            <person name="Asiegbu F."/>
            <person name="Belbahri L."/>
            <person name="Bouzid O."/>
            <person name="Broberg A."/>
            <person name="Canback B."/>
            <person name="Coutinho P.M."/>
            <person name="Cullen D."/>
            <person name="Dalman K."/>
            <person name="Deflorio G."/>
            <person name="van Diepen L.T."/>
            <person name="Dunand C."/>
            <person name="Duplessis S."/>
            <person name="Durling M."/>
            <person name="Gonthier P."/>
            <person name="Grimwood J."/>
            <person name="Fossdal C.G."/>
            <person name="Hansson D."/>
            <person name="Henrissat B."/>
            <person name="Hietala A."/>
            <person name="Himmelstrand K."/>
            <person name="Hoffmeister D."/>
            <person name="Hogberg N."/>
            <person name="James T.Y."/>
            <person name="Karlsson M."/>
            <person name="Kohler A."/>
            <person name="Kues U."/>
            <person name="Lee Y.H."/>
            <person name="Lin Y.C."/>
            <person name="Lind M."/>
            <person name="Lindquist E."/>
            <person name="Lombard V."/>
            <person name="Lucas S."/>
            <person name="Lunden K."/>
            <person name="Morin E."/>
            <person name="Murat C."/>
            <person name="Park J."/>
            <person name="Raffaello T."/>
            <person name="Rouze P."/>
            <person name="Salamov A."/>
            <person name="Schmutz J."/>
            <person name="Solheim H."/>
            <person name="Stahlberg J."/>
            <person name="Velez H."/>
            <person name="de Vries R.P."/>
            <person name="Wiebenga A."/>
            <person name="Woodward S."/>
            <person name="Yakovlev I."/>
            <person name="Garbelotto M."/>
            <person name="Martin F."/>
            <person name="Grigoriev I.V."/>
            <person name="Stenlid J."/>
        </authorList>
    </citation>
    <scope>NUCLEOTIDE SEQUENCE [LARGE SCALE GENOMIC DNA]</scope>
    <source>
        <strain evidence="2 3">TC 32-1</strain>
    </source>
</reference>
<feature type="compositionally biased region" description="Polar residues" evidence="1">
    <location>
        <begin position="1326"/>
        <end position="1335"/>
    </location>
</feature>
<protein>
    <submittedName>
        <fullName evidence="2">Uncharacterized protein</fullName>
    </submittedName>
</protein>
<feature type="compositionally biased region" description="Low complexity" evidence="1">
    <location>
        <begin position="633"/>
        <end position="645"/>
    </location>
</feature>
<feature type="compositionally biased region" description="Low complexity" evidence="1">
    <location>
        <begin position="948"/>
        <end position="970"/>
    </location>
</feature>
<feature type="region of interest" description="Disordered" evidence="1">
    <location>
        <begin position="722"/>
        <end position="742"/>
    </location>
</feature>